<proteinExistence type="predicted"/>
<dbReference type="GO" id="GO:0005886">
    <property type="term" value="C:plasma membrane"/>
    <property type="evidence" value="ECO:0007669"/>
    <property type="project" value="UniProtKB-SubCell"/>
</dbReference>
<evidence type="ECO:0000313" key="8">
    <source>
        <dbReference type="Proteomes" id="UP000018780"/>
    </source>
</evidence>
<evidence type="ECO:0000256" key="2">
    <source>
        <dbReference type="ARBA" id="ARBA00022475"/>
    </source>
</evidence>
<keyword evidence="8" id="KW-1185">Reference proteome</keyword>
<sequence length="228" mass="24178">MTFDFETFAAVIAVYVMIVISPGPNFVLITRYSLRHPVPLAFAVTLGLAAGATINASITMFGVGSLIVAYPVFGFMVSVAGGGFMGYLGLSAIVSALRGRTQLQPAGHVSTLPAEQMEAVPDDPPAGESLLSALNKGLLVNLLNPKGIVFFIGLYAPLIARTSLATKGAVLAASFLIEILWYGLVILILARPRFRSLYERASFSIDCVLGLVLLLIGMRILLQAGTYL</sequence>
<organism evidence="7 8">
    <name type="scientific">Leisingera methylohalidivorans DSM 14336</name>
    <dbReference type="NCBI Taxonomy" id="999552"/>
    <lineage>
        <taxon>Bacteria</taxon>
        <taxon>Pseudomonadati</taxon>
        <taxon>Pseudomonadota</taxon>
        <taxon>Alphaproteobacteria</taxon>
        <taxon>Rhodobacterales</taxon>
        <taxon>Roseobacteraceae</taxon>
        <taxon>Leisingera</taxon>
    </lineage>
</organism>
<keyword evidence="2" id="KW-1003">Cell membrane</keyword>
<feature type="transmembrane region" description="Helical" evidence="6">
    <location>
        <begin position="6"/>
        <end position="28"/>
    </location>
</feature>
<accession>V9W210</accession>
<evidence type="ECO:0000256" key="3">
    <source>
        <dbReference type="ARBA" id="ARBA00022692"/>
    </source>
</evidence>
<feature type="transmembrane region" description="Helical" evidence="6">
    <location>
        <begin position="170"/>
        <end position="190"/>
    </location>
</feature>
<feature type="transmembrane region" description="Helical" evidence="6">
    <location>
        <begin position="40"/>
        <end position="61"/>
    </location>
</feature>
<dbReference type="Pfam" id="PF01810">
    <property type="entry name" value="LysE"/>
    <property type="match status" value="1"/>
</dbReference>
<dbReference type="RefSeq" id="WP_024091551.1">
    <property type="nucleotide sequence ID" value="NC_023135.1"/>
</dbReference>
<dbReference type="GO" id="GO:0015171">
    <property type="term" value="F:amino acid transmembrane transporter activity"/>
    <property type="evidence" value="ECO:0007669"/>
    <property type="project" value="TreeGrafter"/>
</dbReference>
<dbReference type="Proteomes" id="UP000018780">
    <property type="component" value="Chromosome"/>
</dbReference>
<name>V9W210_9RHOB</name>
<reference evidence="7 8" key="1">
    <citation type="submission" date="2013-09" db="EMBL/GenBank/DDBJ databases">
        <authorList>
            <consortium name="DOE Joint Genome Institute"/>
            <person name="Klenk H.-P."/>
            <person name="Huntemann M."/>
            <person name="Han J."/>
            <person name="Chen A."/>
            <person name="Kyrpides N."/>
            <person name="Mavromatis K."/>
            <person name="Markowitz V."/>
            <person name="Palaniappan K."/>
            <person name="Ivanova N."/>
            <person name="Schaumberg A."/>
            <person name="Pati A."/>
            <person name="Liolios K."/>
            <person name="Nordberg H.P."/>
            <person name="Cantor M.N."/>
            <person name="Hua S.X."/>
            <person name="Woyke T."/>
        </authorList>
    </citation>
    <scope>NUCLEOTIDE SEQUENCE [LARGE SCALE GENOMIC DNA]</scope>
    <source>
        <strain evidence="7 8">DSM 14336</strain>
    </source>
</reference>
<dbReference type="EMBL" id="CP006773">
    <property type="protein sequence ID" value="AHD03212.1"/>
    <property type="molecule type" value="Genomic_DNA"/>
</dbReference>
<evidence type="ECO:0000313" key="7">
    <source>
        <dbReference type="EMBL" id="AHD03212.1"/>
    </source>
</evidence>
<evidence type="ECO:0000256" key="1">
    <source>
        <dbReference type="ARBA" id="ARBA00004651"/>
    </source>
</evidence>
<keyword evidence="5 6" id="KW-0472">Membrane</keyword>
<protein>
    <recommendedName>
        <fullName evidence="9">Threonine transporter</fullName>
    </recommendedName>
</protein>
<dbReference type="PANTHER" id="PTHR30086">
    <property type="entry name" value="ARGININE EXPORTER PROTEIN ARGO"/>
    <property type="match status" value="1"/>
</dbReference>
<gene>
    <name evidence="7" type="ORF">METH_16865</name>
</gene>
<feature type="transmembrane region" description="Helical" evidence="6">
    <location>
        <begin position="67"/>
        <end position="90"/>
    </location>
</feature>
<dbReference type="HOGENOM" id="CLU_079569_0_1_5"/>
<dbReference type="PATRIC" id="fig|999552.6.peg.3360"/>
<dbReference type="PANTHER" id="PTHR30086:SF17">
    <property type="entry name" value="LYSE FAMILY TRANSLOCATOR"/>
    <property type="match status" value="1"/>
</dbReference>
<keyword evidence="4 6" id="KW-1133">Transmembrane helix</keyword>
<comment type="subcellular location">
    <subcellularLocation>
        <location evidence="1">Cell membrane</location>
        <topology evidence="1">Multi-pass membrane protein</topology>
    </subcellularLocation>
</comment>
<evidence type="ECO:0000256" key="6">
    <source>
        <dbReference type="SAM" id="Phobius"/>
    </source>
</evidence>
<feature type="transmembrane region" description="Helical" evidence="6">
    <location>
        <begin position="202"/>
        <end position="222"/>
    </location>
</feature>
<dbReference type="STRING" id="999552.METH_16865"/>
<evidence type="ECO:0000256" key="5">
    <source>
        <dbReference type="ARBA" id="ARBA00023136"/>
    </source>
</evidence>
<dbReference type="InterPro" id="IPR001123">
    <property type="entry name" value="LeuE-type"/>
</dbReference>
<dbReference type="KEGG" id="lmd:METH_16865"/>
<dbReference type="AlphaFoldDB" id="V9W210"/>
<evidence type="ECO:0008006" key="9">
    <source>
        <dbReference type="Google" id="ProtNLM"/>
    </source>
</evidence>
<feature type="transmembrane region" description="Helical" evidence="6">
    <location>
        <begin position="138"/>
        <end position="158"/>
    </location>
</feature>
<evidence type="ECO:0000256" key="4">
    <source>
        <dbReference type="ARBA" id="ARBA00022989"/>
    </source>
</evidence>
<keyword evidence="3 6" id="KW-0812">Transmembrane</keyword>
<dbReference type="OrthoDB" id="9804822at2"/>